<feature type="transmembrane region" description="Helical" evidence="6">
    <location>
        <begin position="89"/>
        <end position="108"/>
    </location>
</feature>
<proteinExistence type="predicted"/>
<comment type="subcellular location">
    <subcellularLocation>
        <location evidence="1">Cell membrane</location>
        <topology evidence="1">Multi-pass membrane protein</topology>
    </subcellularLocation>
</comment>
<evidence type="ECO:0000256" key="2">
    <source>
        <dbReference type="ARBA" id="ARBA00022475"/>
    </source>
</evidence>
<dbReference type="eggNOG" id="COG4965">
    <property type="taxonomic scope" value="Bacteria"/>
</dbReference>
<feature type="domain" description="Type II secretion system protein GspF" evidence="7">
    <location>
        <begin position="151"/>
        <end position="273"/>
    </location>
</feature>
<gene>
    <name evidence="9" type="ORF">C882_0876</name>
</gene>
<accession>K9GVE2</accession>
<dbReference type="Pfam" id="PF19360">
    <property type="entry name" value="TadB_TadC_N"/>
    <property type="match status" value="1"/>
</dbReference>
<feature type="transmembrane region" description="Helical" evidence="6">
    <location>
        <begin position="258"/>
        <end position="278"/>
    </location>
</feature>
<feature type="domain" description="Type II secretion system protein TadB-like N-terminal" evidence="8">
    <location>
        <begin position="3"/>
        <end position="137"/>
    </location>
</feature>
<dbReference type="OrthoDB" id="9803381at2"/>
<feature type="transmembrane region" description="Helical" evidence="6">
    <location>
        <begin position="6"/>
        <end position="27"/>
    </location>
</feature>
<protein>
    <submittedName>
        <fullName evidence="9">Flp pilus assembly protein TadB</fullName>
    </submittedName>
</protein>
<comment type="caution">
    <text evidence="9">The sequence shown here is derived from an EMBL/GenBank/DDBJ whole genome shotgun (WGS) entry which is preliminary data.</text>
</comment>
<keyword evidence="2" id="KW-1003">Cell membrane</keyword>
<dbReference type="STRING" id="1238182.C882_0876"/>
<keyword evidence="10" id="KW-1185">Reference proteome</keyword>
<dbReference type="AlphaFoldDB" id="K9GVE2"/>
<dbReference type="InterPro" id="IPR018076">
    <property type="entry name" value="T2SS_GspF_dom"/>
</dbReference>
<evidence type="ECO:0000256" key="6">
    <source>
        <dbReference type="SAM" id="Phobius"/>
    </source>
</evidence>
<feature type="transmembrane region" description="Helical" evidence="6">
    <location>
        <begin position="114"/>
        <end position="133"/>
    </location>
</feature>
<evidence type="ECO:0000313" key="10">
    <source>
        <dbReference type="Proteomes" id="UP000009881"/>
    </source>
</evidence>
<dbReference type="RefSeq" id="WP_009541532.1">
    <property type="nucleotide sequence ID" value="NZ_ANHY01000015.1"/>
</dbReference>
<evidence type="ECO:0000259" key="7">
    <source>
        <dbReference type="Pfam" id="PF00482"/>
    </source>
</evidence>
<evidence type="ECO:0000256" key="4">
    <source>
        <dbReference type="ARBA" id="ARBA00022989"/>
    </source>
</evidence>
<dbReference type="Gene3D" id="1.20.81.30">
    <property type="entry name" value="Type II secretion system (T2SS), domain F"/>
    <property type="match status" value="1"/>
</dbReference>
<reference evidence="9 10" key="1">
    <citation type="journal article" date="2013" name="Genome Announc.">
        <title>Draft Genome Sequence of an Alphaproteobacterium, Caenispirillum salinarum AK4(T), Isolated from a Solar Saltern.</title>
        <authorList>
            <person name="Khatri I."/>
            <person name="Singh A."/>
            <person name="Korpole S."/>
            <person name="Pinnaka A.K."/>
            <person name="Subramanian S."/>
        </authorList>
    </citation>
    <scope>NUCLEOTIDE SEQUENCE [LARGE SCALE GENOMIC DNA]</scope>
    <source>
        <strain evidence="9 10">AK4</strain>
    </source>
</reference>
<dbReference type="Proteomes" id="UP000009881">
    <property type="component" value="Unassembled WGS sequence"/>
</dbReference>
<evidence type="ECO:0000313" key="9">
    <source>
        <dbReference type="EMBL" id="EKV28664.1"/>
    </source>
</evidence>
<dbReference type="InterPro" id="IPR042094">
    <property type="entry name" value="T2SS_GspF_sf"/>
</dbReference>
<dbReference type="EMBL" id="ANHY01000015">
    <property type="protein sequence ID" value="EKV28664.1"/>
    <property type="molecule type" value="Genomic_DNA"/>
</dbReference>
<keyword evidence="5 6" id="KW-0472">Membrane</keyword>
<dbReference type="GO" id="GO:0005886">
    <property type="term" value="C:plasma membrane"/>
    <property type="evidence" value="ECO:0007669"/>
    <property type="project" value="UniProtKB-SubCell"/>
</dbReference>
<dbReference type="Pfam" id="PF00482">
    <property type="entry name" value="T2SSF"/>
    <property type="match status" value="1"/>
</dbReference>
<keyword evidence="4 6" id="KW-1133">Transmembrane helix</keyword>
<dbReference type="PANTHER" id="PTHR35007">
    <property type="entry name" value="INTEGRAL MEMBRANE PROTEIN-RELATED"/>
    <property type="match status" value="1"/>
</dbReference>
<organism evidence="9 10">
    <name type="scientific">Caenispirillum salinarum AK4</name>
    <dbReference type="NCBI Taxonomy" id="1238182"/>
    <lineage>
        <taxon>Bacteria</taxon>
        <taxon>Pseudomonadati</taxon>
        <taxon>Pseudomonadota</taxon>
        <taxon>Alphaproteobacteria</taxon>
        <taxon>Rhodospirillales</taxon>
        <taxon>Novispirillaceae</taxon>
        <taxon>Caenispirillum</taxon>
    </lineage>
</organism>
<keyword evidence="3 6" id="KW-0812">Transmembrane</keyword>
<dbReference type="InterPro" id="IPR045824">
    <property type="entry name" value="T2SS_TadB-like_N"/>
</dbReference>
<evidence type="ECO:0000256" key="1">
    <source>
        <dbReference type="ARBA" id="ARBA00004651"/>
    </source>
</evidence>
<evidence type="ECO:0000259" key="8">
    <source>
        <dbReference type="Pfam" id="PF19360"/>
    </source>
</evidence>
<dbReference type="PANTHER" id="PTHR35007:SF1">
    <property type="entry name" value="PILUS ASSEMBLY PROTEIN"/>
    <property type="match status" value="1"/>
</dbReference>
<evidence type="ECO:0000256" key="3">
    <source>
        <dbReference type="ARBA" id="ARBA00022692"/>
    </source>
</evidence>
<feature type="transmembrane region" description="Helical" evidence="6">
    <location>
        <begin position="290"/>
        <end position="313"/>
    </location>
</feature>
<name>K9GVE2_9PROT</name>
<evidence type="ECO:0000256" key="5">
    <source>
        <dbReference type="ARBA" id="ARBA00023136"/>
    </source>
</evidence>
<sequence length="317" mass="33870">MLDMMILVYGGIFLAVLLAVEGVYMAFGGGTARKAVNRRLRLRASGKSSEEVMETLRRETPGQAAQGGPLGWLGRLAARSGVAASPVRLVLMMALLAVVVGMMLMALAGAGLMIALPVGAAAGIGLVAGALHLQARRRLKRFNMQLPDAVDMVVRSLRAGHPTTAAMKLVSEQMSDPIGSEFGLVVDEMTYGLDLREALDGMVRRVPSDELSFMVTAIRLQSTAGGNLTEVLGSLARVIRERARFGLKVKALSAQSRFSAWCITAAPFAVFGLVNVLSPDYFAEVSADPMFMPGFMIAGVLMALGVVTIFRMVNFRY</sequence>